<sequence length="307" mass="32923">MAEDKTFRYGFIMLGLFLLAVGMFLMTVDRPQVYVTFCVIGGVALIAGVVWSMCQCYPKIAFVPADADFESFLSPKALGTAENSIPEKKGSQPPYSRLEEDEASGQSPADYRHIQMKVFGPGEDQGVLSAQSLPQSELHAGGEGRGPRSEPSTETTVVVHWSPDIGEAESHQGRPEASQMTGPQITAAPLASFKDELDSNGSGSSRNPSPPEGEEPWSEKADSQPDRYPDFVLIDATGGDEDSPGPSQGISPNFWPGPRPGPESEVAPEEPEEDEEDLYYGLKDGPGGTLEGQRRVLGSAVLTGFQI</sequence>
<dbReference type="Pfam" id="PF15462">
    <property type="entry name" value="Barttin"/>
    <property type="match status" value="1"/>
</dbReference>
<dbReference type="Proteomes" id="UP000314987">
    <property type="component" value="Unassembled WGS sequence"/>
</dbReference>
<dbReference type="InterPro" id="IPR029181">
    <property type="entry name" value="Barttin"/>
</dbReference>
<dbReference type="OMA" id="FYAMGSV"/>
<keyword evidence="2" id="KW-0812">Transmembrane</keyword>
<feature type="transmembrane region" description="Helical" evidence="2">
    <location>
        <begin position="33"/>
        <end position="53"/>
    </location>
</feature>
<dbReference type="GO" id="GO:0017081">
    <property type="term" value="F:chloride channel regulator activity"/>
    <property type="evidence" value="ECO:0007669"/>
    <property type="project" value="TreeGrafter"/>
</dbReference>
<name>A0A4X2KJP9_VOMUR</name>
<dbReference type="PANTHER" id="PTHR28399:SF1">
    <property type="entry name" value="BARTTIN"/>
    <property type="match status" value="1"/>
</dbReference>
<protein>
    <recommendedName>
        <fullName evidence="5">Barttin CLCNK type accessory subunit beta</fullName>
    </recommendedName>
</protein>
<feature type="transmembrane region" description="Helical" evidence="2">
    <location>
        <begin position="6"/>
        <end position="26"/>
    </location>
</feature>
<evidence type="ECO:0000313" key="3">
    <source>
        <dbReference type="Ensembl" id="ENSVURP00010009545.1"/>
    </source>
</evidence>
<dbReference type="GO" id="GO:0016323">
    <property type="term" value="C:basolateral plasma membrane"/>
    <property type="evidence" value="ECO:0007669"/>
    <property type="project" value="TreeGrafter"/>
</dbReference>
<feature type="compositionally biased region" description="Basic and acidic residues" evidence="1">
    <location>
        <begin position="217"/>
        <end position="229"/>
    </location>
</feature>
<feature type="region of interest" description="Disordered" evidence="1">
    <location>
        <begin position="137"/>
        <end position="156"/>
    </location>
</feature>
<dbReference type="Ensembl" id="ENSVURT00010010828.1">
    <property type="protein sequence ID" value="ENSVURP00010009545.1"/>
    <property type="gene ID" value="ENSVURG00010007386.1"/>
</dbReference>
<feature type="compositionally biased region" description="Acidic residues" evidence="1">
    <location>
        <begin position="266"/>
        <end position="278"/>
    </location>
</feature>
<evidence type="ECO:0000313" key="4">
    <source>
        <dbReference type="Proteomes" id="UP000314987"/>
    </source>
</evidence>
<keyword evidence="2" id="KW-0472">Membrane</keyword>
<feature type="region of interest" description="Disordered" evidence="1">
    <location>
        <begin position="166"/>
        <end position="292"/>
    </location>
</feature>
<dbReference type="AlphaFoldDB" id="A0A4X2KJP9"/>
<keyword evidence="4" id="KW-1185">Reference proteome</keyword>
<evidence type="ECO:0000256" key="2">
    <source>
        <dbReference type="SAM" id="Phobius"/>
    </source>
</evidence>
<dbReference type="GeneTree" id="ENSGT00390000008549"/>
<dbReference type="GO" id="GO:0006821">
    <property type="term" value="P:chloride transport"/>
    <property type="evidence" value="ECO:0007669"/>
    <property type="project" value="InterPro"/>
</dbReference>
<gene>
    <name evidence="3" type="primary">BSND</name>
</gene>
<proteinExistence type="predicted"/>
<reference evidence="3" key="2">
    <citation type="submission" date="2025-08" db="UniProtKB">
        <authorList>
            <consortium name="Ensembl"/>
        </authorList>
    </citation>
    <scope>IDENTIFICATION</scope>
</reference>
<evidence type="ECO:0008006" key="5">
    <source>
        <dbReference type="Google" id="ProtNLM"/>
    </source>
</evidence>
<dbReference type="STRING" id="29139.ENSVURP00010009545"/>
<organism evidence="3 4">
    <name type="scientific">Vombatus ursinus</name>
    <name type="common">Common wombat</name>
    <dbReference type="NCBI Taxonomy" id="29139"/>
    <lineage>
        <taxon>Eukaryota</taxon>
        <taxon>Metazoa</taxon>
        <taxon>Chordata</taxon>
        <taxon>Craniata</taxon>
        <taxon>Vertebrata</taxon>
        <taxon>Euteleostomi</taxon>
        <taxon>Mammalia</taxon>
        <taxon>Metatheria</taxon>
        <taxon>Diprotodontia</taxon>
        <taxon>Vombatidae</taxon>
        <taxon>Vombatus</taxon>
    </lineage>
</organism>
<feature type="region of interest" description="Disordered" evidence="1">
    <location>
        <begin position="82"/>
        <end position="107"/>
    </location>
</feature>
<reference evidence="4" key="1">
    <citation type="submission" date="2018-12" db="EMBL/GenBank/DDBJ databases">
        <authorList>
            <person name="Yazar S."/>
        </authorList>
    </citation>
    <scope>NUCLEOTIDE SEQUENCE [LARGE SCALE GENOMIC DNA]</scope>
</reference>
<accession>A0A4X2KJP9</accession>
<dbReference type="PANTHER" id="PTHR28399">
    <property type="entry name" value="BARTTIN"/>
    <property type="match status" value="1"/>
</dbReference>
<reference evidence="3" key="3">
    <citation type="submission" date="2025-09" db="UniProtKB">
        <authorList>
            <consortium name="Ensembl"/>
        </authorList>
    </citation>
    <scope>IDENTIFICATION</scope>
</reference>
<keyword evidence="2" id="KW-1133">Transmembrane helix</keyword>
<evidence type="ECO:0000256" key="1">
    <source>
        <dbReference type="SAM" id="MobiDB-lite"/>
    </source>
</evidence>